<accession>A0ACB8V2V3</accession>
<sequence length="276" mass="30681">MLDGAYAITPLQHELGLDDVNQLWDTYRRSIADRRRQDRLQFQPGAREDSKPTGWSQTYLPFQPPPIPPTAPQPKLKTLAAYLDLEKVRDLGCVEIEAVWRLRHASSKHSLCASIPSSTFSRMAKNARRHPRFILPLPVGLPQASELDSAAGDSLDKGVSFHFIEWSFPSAAAVTVIMTHLAEFKTKGEFAIPHTAITHHLELAKDKGVVLLQGAVTENTGVSVEDARWLLVMLQRFYGGVGASDAERVKELLESFTAGDEAFRVEDLIDEAERIA</sequence>
<proteinExistence type="predicted"/>
<protein>
    <submittedName>
        <fullName evidence="1">Uncharacterized protein</fullName>
    </submittedName>
</protein>
<comment type="caution">
    <text evidence="1">The sequence shown here is derived from an EMBL/GenBank/DDBJ whole genome shotgun (WGS) entry which is preliminary data.</text>
</comment>
<evidence type="ECO:0000313" key="1">
    <source>
        <dbReference type="EMBL" id="KAI2391569.1"/>
    </source>
</evidence>
<reference evidence="1" key="1">
    <citation type="journal article" date="2022" name="bioRxiv">
        <title>Population genetic analysis of Ophidiomyces ophidiicola, the causative agent of snake fungal disease, indicates recent introductions to the USA.</title>
        <authorList>
            <person name="Ladner J.T."/>
            <person name="Palmer J.M."/>
            <person name="Ettinger C.L."/>
            <person name="Stajich J.E."/>
            <person name="Farrell T.M."/>
            <person name="Glorioso B.M."/>
            <person name="Lawson B."/>
            <person name="Price S.J."/>
            <person name="Stengle A.G."/>
            <person name="Grear D.A."/>
            <person name="Lorch J.M."/>
        </authorList>
    </citation>
    <scope>NUCLEOTIDE SEQUENCE</scope>
    <source>
        <strain evidence="1">NWHC 24266-5</strain>
    </source>
</reference>
<organism evidence="1">
    <name type="scientific">Ophidiomyces ophidiicola</name>
    <dbReference type="NCBI Taxonomy" id="1387563"/>
    <lineage>
        <taxon>Eukaryota</taxon>
        <taxon>Fungi</taxon>
        <taxon>Dikarya</taxon>
        <taxon>Ascomycota</taxon>
        <taxon>Pezizomycotina</taxon>
        <taxon>Eurotiomycetes</taxon>
        <taxon>Eurotiomycetidae</taxon>
        <taxon>Onygenales</taxon>
        <taxon>Onygenaceae</taxon>
        <taxon>Ophidiomyces</taxon>
    </lineage>
</organism>
<gene>
    <name evidence="1" type="ORF">LOY88_001093</name>
</gene>
<dbReference type="EMBL" id="JALBCA010000011">
    <property type="protein sequence ID" value="KAI2391569.1"/>
    <property type="molecule type" value="Genomic_DNA"/>
</dbReference>
<name>A0ACB8V2V3_9EURO</name>